<dbReference type="HOGENOM" id="CLU_550808_0_0_11"/>
<accession>Q1ASN9</accession>
<dbReference type="OrthoDB" id="3311125at2"/>
<dbReference type="eggNOG" id="COG4733">
    <property type="taxonomic scope" value="Bacteria"/>
</dbReference>
<gene>
    <name evidence="1" type="ordered locus">Rxyl_2672</name>
</gene>
<protein>
    <recommendedName>
        <fullName evidence="3">Spherulation-specific family 4</fullName>
    </recommendedName>
</protein>
<dbReference type="Proteomes" id="UP000006637">
    <property type="component" value="Chromosome"/>
</dbReference>
<evidence type="ECO:0000313" key="2">
    <source>
        <dbReference type="Proteomes" id="UP000006637"/>
    </source>
</evidence>
<sequence length="495" mass="52482">MTGAEKRRACVGRGLLLVLLAAVALLCGERGTVLAAGAQSIAVPSYFYPGGAWDRLGASFPEARLAIINPASGPGEAPNPDYAAQVRESRAAGLTVLGYVHTSYAARPVEEVRAEIDRYYGWYGVDGIFLDEASTGCADQPYYAGLYGYVKARGGLVVLNPGTQTSECYMSASDIVVNFEGSHASYAGGYSAPAWVSGYPPERFWHLVYAAPGEEQMLEAVYLSKRRNAGWVYVTPDELPNPWDTLPGAAYWEAERRAAADGADETPPGVSAPAENLVLYSQLGPGEGPVPVRVVWSGSDGQSGVAGYELEHGENGGPFEAVPLPAPSATAVTLRLSPGEHAFRVRGLDRAGNASAWAASPVFSLVARQEDGAGVSYPAGRWRLAQTSGAYGGELRYEKDPPATARFSFAAREVAWVSARGPNRGRAEVWVDGARAATVDLYSGTARAREVVFRRDFGGRGAHSLEVRPLGVGDELSTGTRVDVDAFLIIDQGTP</sequence>
<dbReference type="PANTHER" id="PTHR35040:SF9">
    <property type="entry name" value="4-LIKE CELL SURFACE PROTEIN, PUTATIVE (AFU_ORTHOLOGUE AFUA_4G14080)-RELATED"/>
    <property type="match status" value="1"/>
</dbReference>
<dbReference type="eggNOG" id="COG1122">
    <property type="taxonomic scope" value="Bacteria"/>
</dbReference>
<dbReference type="PANTHER" id="PTHR35040">
    <property type="match status" value="1"/>
</dbReference>
<evidence type="ECO:0008006" key="3">
    <source>
        <dbReference type="Google" id="ProtNLM"/>
    </source>
</evidence>
<name>Q1ASN9_RUBXD</name>
<dbReference type="EMBL" id="CP000386">
    <property type="protein sequence ID" value="ABG05589.1"/>
    <property type="molecule type" value="Genomic_DNA"/>
</dbReference>
<keyword evidence="2" id="KW-1185">Reference proteome</keyword>
<dbReference type="InterPro" id="IPR021986">
    <property type="entry name" value="Spherulin4"/>
</dbReference>
<dbReference type="Pfam" id="PF12138">
    <property type="entry name" value="Spherulin4"/>
    <property type="match status" value="1"/>
</dbReference>
<dbReference type="AlphaFoldDB" id="Q1ASN9"/>
<dbReference type="KEGG" id="rxy:Rxyl_2672"/>
<organism evidence="1 2">
    <name type="scientific">Rubrobacter xylanophilus (strain DSM 9941 / JCM 11954 / NBRC 16129 / PRD-1)</name>
    <dbReference type="NCBI Taxonomy" id="266117"/>
    <lineage>
        <taxon>Bacteria</taxon>
        <taxon>Bacillati</taxon>
        <taxon>Actinomycetota</taxon>
        <taxon>Rubrobacteria</taxon>
        <taxon>Rubrobacterales</taxon>
        <taxon>Rubrobacteraceae</taxon>
        <taxon>Rubrobacter</taxon>
    </lineage>
</organism>
<dbReference type="RefSeq" id="WP_011565598.1">
    <property type="nucleotide sequence ID" value="NC_008148.1"/>
</dbReference>
<proteinExistence type="predicted"/>
<evidence type="ECO:0000313" key="1">
    <source>
        <dbReference type="EMBL" id="ABG05589.1"/>
    </source>
</evidence>
<dbReference type="Gene3D" id="2.60.120.260">
    <property type="entry name" value="Galactose-binding domain-like"/>
    <property type="match status" value="1"/>
</dbReference>
<reference evidence="1 2" key="1">
    <citation type="submission" date="2006-06" db="EMBL/GenBank/DDBJ databases">
        <title>Complete sequence of Rubrobacter xylanophilus DSM 9941.</title>
        <authorList>
            <consortium name="US DOE Joint Genome Institute"/>
            <person name="Copeland A."/>
            <person name="Lucas S."/>
            <person name="Lapidus A."/>
            <person name="Barry K."/>
            <person name="Detter J.C."/>
            <person name="Glavina del Rio T."/>
            <person name="Hammon N."/>
            <person name="Israni S."/>
            <person name="Dalin E."/>
            <person name="Tice H."/>
            <person name="Pitluck S."/>
            <person name="Munk A.C."/>
            <person name="Brettin T."/>
            <person name="Bruce D."/>
            <person name="Han C."/>
            <person name="Tapia R."/>
            <person name="Gilna P."/>
            <person name="Schmutz J."/>
            <person name="Larimer F."/>
            <person name="Land M."/>
            <person name="Hauser L."/>
            <person name="Kyrpides N."/>
            <person name="Lykidis A."/>
            <person name="da Costa M.S."/>
            <person name="Rainey F.A."/>
            <person name="Empadinhas N."/>
            <person name="Jolivet E."/>
            <person name="Battista J.R."/>
            <person name="Richardson P."/>
        </authorList>
    </citation>
    <scope>NUCLEOTIDE SEQUENCE [LARGE SCALE GENOMIC DNA]</scope>
    <source>
        <strain evidence="2">DSM 9941 / NBRC 16129 / PRD-1</strain>
    </source>
</reference>
<dbReference type="STRING" id="266117.Rxyl_2672"/>